<evidence type="ECO:0000313" key="3">
    <source>
        <dbReference type="EMBL" id="MFC3681096.1"/>
    </source>
</evidence>
<dbReference type="InterPro" id="IPR007712">
    <property type="entry name" value="RelE/ParE_toxin"/>
</dbReference>
<protein>
    <submittedName>
        <fullName evidence="3">Type II toxin-antitoxin system RelE/ParE family toxin</fullName>
    </submittedName>
</protein>
<gene>
    <name evidence="3" type="ORF">ACFOMG_13395</name>
</gene>
<comment type="caution">
    <text evidence="3">The sequence shown here is derived from an EMBL/GenBank/DDBJ whole genome shotgun (WGS) entry which is preliminary data.</text>
</comment>
<sequence length="96" mass="11410">MHVRIANSALQDLKAIQRYYREQDAASIGQQFVTDIVHRLERLKTHPESGRVVPEFEAQHIRELIHPPFRVVYLLDSDDIVLIRVWRSERRLQLPE</sequence>
<dbReference type="EMBL" id="JBHRYB010000013">
    <property type="protein sequence ID" value="MFC3681096.1"/>
    <property type="molecule type" value="Genomic_DNA"/>
</dbReference>
<evidence type="ECO:0000313" key="4">
    <source>
        <dbReference type="Proteomes" id="UP001595722"/>
    </source>
</evidence>
<dbReference type="Gene3D" id="3.30.2310.20">
    <property type="entry name" value="RelE-like"/>
    <property type="match status" value="1"/>
</dbReference>
<accession>A0ABV7VWI6</accession>
<dbReference type="InterPro" id="IPR035093">
    <property type="entry name" value="RelE/ParE_toxin_dom_sf"/>
</dbReference>
<reference evidence="4" key="1">
    <citation type="journal article" date="2019" name="Int. J. Syst. Evol. Microbiol.">
        <title>The Global Catalogue of Microorganisms (GCM) 10K type strain sequencing project: providing services to taxonomists for standard genome sequencing and annotation.</title>
        <authorList>
            <consortium name="The Broad Institute Genomics Platform"/>
            <consortium name="The Broad Institute Genome Sequencing Center for Infectious Disease"/>
            <person name="Wu L."/>
            <person name="Ma J."/>
        </authorList>
    </citation>
    <scope>NUCLEOTIDE SEQUENCE [LARGE SCALE GENOMIC DNA]</scope>
    <source>
        <strain evidence="4">KCTC 42424</strain>
    </source>
</reference>
<proteinExistence type="inferred from homology"/>
<evidence type="ECO:0000256" key="2">
    <source>
        <dbReference type="ARBA" id="ARBA00022649"/>
    </source>
</evidence>
<comment type="similarity">
    <text evidence="1">Belongs to the RelE toxin family.</text>
</comment>
<dbReference type="RefSeq" id="WP_376867296.1">
    <property type="nucleotide sequence ID" value="NZ_JBHRYB010000013.1"/>
</dbReference>
<evidence type="ECO:0000256" key="1">
    <source>
        <dbReference type="ARBA" id="ARBA00006226"/>
    </source>
</evidence>
<dbReference type="InterPro" id="IPR051803">
    <property type="entry name" value="TA_system_RelE-like_toxin"/>
</dbReference>
<dbReference type="PANTHER" id="PTHR33755:SF5">
    <property type="entry name" value="TYPE II TOXIN-ANTITOXIN SYSTEM RELE_PARE FAMILY TOXIN"/>
    <property type="match status" value="1"/>
</dbReference>
<dbReference type="Proteomes" id="UP001595722">
    <property type="component" value="Unassembled WGS sequence"/>
</dbReference>
<keyword evidence="4" id="KW-1185">Reference proteome</keyword>
<organism evidence="3 4">
    <name type="scientific">Bacterioplanoides pacificum</name>
    <dbReference type="NCBI Taxonomy" id="1171596"/>
    <lineage>
        <taxon>Bacteria</taxon>
        <taxon>Pseudomonadati</taxon>
        <taxon>Pseudomonadota</taxon>
        <taxon>Gammaproteobacteria</taxon>
        <taxon>Oceanospirillales</taxon>
        <taxon>Oceanospirillaceae</taxon>
        <taxon>Bacterioplanoides</taxon>
    </lineage>
</organism>
<dbReference type="Pfam" id="PF05016">
    <property type="entry name" value="ParE_toxin"/>
    <property type="match status" value="1"/>
</dbReference>
<keyword evidence="2" id="KW-1277">Toxin-antitoxin system</keyword>
<name>A0ABV7VWI6_9GAMM</name>
<dbReference type="PANTHER" id="PTHR33755">
    <property type="entry name" value="TOXIN PARE1-RELATED"/>
    <property type="match status" value="1"/>
</dbReference>